<feature type="compositionally biased region" description="Basic and acidic residues" evidence="1">
    <location>
        <begin position="74"/>
        <end position="92"/>
    </location>
</feature>
<dbReference type="Proteomes" id="UP001152797">
    <property type="component" value="Unassembled WGS sequence"/>
</dbReference>
<evidence type="ECO:0000256" key="2">
    <source>
        <dbReference type="SAM" id="Phobius"/>
    </source>
</evidence>
<feature type="region of interest" description="Disordered" evidence="1">
    <location>
        <begin position="732"/>
        <end position="784"/>
    </location>
</feature>
<dbReference type="InterPro" id="IPR043745">
    <property type="entry name" value="DUF5690"/>
</dbReference>
<dbReference type="EMBL" id="CAMXCT020000426">
    <property type="protein sequence ID" value="CAL1132029.1"/>
    <property type="molecule type" value="Genomic_DNA"/>
</dbReference>
<comment type="caution">
    <text evidence="3">The sequence shown here is derived from an EMBL/GenBank/DDBJ whole genome shotgun (WGS) entry which is preliminary data.</text>
</comment>
<protein>
    <submittedName>
        <fullName evidence="3">Uncharacterized protein</fullName>
    </submittedName>
</protein>
<reference evidence="3" key="1">
    <citation type="submission" date="2022-10" db="EMBL/GenBank/DDBJ databases">
        <authorList>
            <person name="Chen Y."/>
            <person name="Dougan E. K."/>
            <person name="Chan C."/>
            <person name="Rhodes N."/>
            <person name="Thang M."/>
        </authorList>
    </citation>
    <scope>NUCLEOTIDE SEQUENCE</scope>
</reference>
<feature type="transmembrane region" description="Helical" evidence="2">
    <location>
        <begin position="356"/>
        <end position="376"/>
    </location>
</feature>
<feature type="transmembrane region" description="Helical" evidence="2">
    <location>
        <begin position="634"/>
        <end position="653"/>
    </location>
</feature>
<feature type="region of interest" description="Disordered" evidence="1">
    <location>
        <begin position="1"/>
        <end position="141"/>
    </location>
</feature>
<dbReference type="EMBL" id="CAMXCT030000426">
    <property type="protein sequence ID" value="CAL4765966.1"/>
    <property type="molecule type" value="Genomic_DNA"/>
</dbReference>
<proteinExistence type="predicted"/>
<organism evidence="3">
    <name type="scientific">Cladocopium goreaui</name>
    <dbReference type="NCBI Taxonomy" id="2562237"/>
    <lineage>
        <taxon>Eukaryota</taxon>
        <taxon>Sar</taxon>
        <taxon>Alveolata</taxon>
        <taxon>Dinophyceae</taxon>
        <taxon>Suessiales</taxon>
        <taxon>Symbiodiniaceae</taxon>
        <taxon>Cladocopium</taxon>
    </lineage>
</organism>
<keyword evidence="5" id="KW-1185">Reference proteome</keyword>
<name>A0A9P1BSI1_9DINO</name>
<accession>A0A9P1BSI1</accession>
<keyword evidence="2" id="KW-1133">Transmembrane helix</keyword>
<feature type="compositionally biased region" description="Basic and acidic residues" evidence="1">
    <location>
        <begin position="26"/>
        <end position="45"/>
    </location>
</feature>
<evidence type="ECO:0000313" key="3">
    <source>
        <dbReference type="EMBL" id="CAI3978654.1"/>
    </source>
</evidence>
<feature type="transmembrane region" description="Helical" evidence="2">
    <location>
        <begin position="673"/>
        <end position="694"/>
    </location>
</feature>
<dbReference type="OrthoDB" id="10268023at2759"/>
<keyword evidence="2" id="KW-0472">Membrane</keyword>
<feature type="compositionally biased region" description="Basic and acidic residues" evidence="1">
    <location>
        <begin position="753"/>
        <end position="784"/>
    </location>
</feature>
<evidence type="ECO:0000313" key="4">
    <source>
        <dbReference type="EMBL" id="CAL1132029.1"/>
    </source>
</evidence>
<feature type="transmembrane region" description="Helical" evidence="2">
    <location>
        <begin position="539"/>
        <end position="561"/>
    </location>
</feature>
<dbReference type="EMBL" id="CAMXCT010000426">
    <property type="protein sequence ID" value="CAI3978654.1"/>
    <property type="molecule type" value="Genomic_DNA"/>
</dbReference>
<reference evidence="4" key="2">
    <citation type="submission" date="2024-04" db="EMBL/GenBank/DDBJ databases">
        <authorList>
            <person name="Chen Y."/>
            <person name="Shah S."/>
            <person name="Dougan E. K."/>
            <person name="Thang M."/>
            <person name="Chan C."/>
        </authorList>
    </citation>
    <scope>NUCLEOTIDE SEQUENCE [LARGE SCALE GENOMIC DNA]</scope>
</reference>
<feature type="transmembrane region" description="Helical" evidence="2">
    <location>
        <begin position="414"/>
        <end position="434"/>
    </location>
</feature>
<feature type="transmembrane region" description="Helical" evidence="2">
    <location>
        <begin position="596"/>
        <end position="614"/>
    </location>
</feature>
<evidence type="ECO:0000313" key="5">
    <source>
        <dbReference type="Proteomes" id="UP001152797"/>
    </source>
</evidence>
<dbReference type="AlphaFoldDB" id="A0A9P1BSI1"/>
<feature type="transmembrane region" description="Helical" evidence="2">
    <location>
        <begin position="446"/>
        <end position="465"/>
    </location>
</feature>
<feature type="transmembrane region" description="Helical" evidence="2">
    <location>
        <begin position="325"/>
        <end position="344"/>
    </location>
</feature>
<feature type="non-terminal residue" evidence="3">
    <location>
        <position position="887"/>
    </location>
</feature>
<evidence type="ECO:0000256" key="1">
    <source>
        <dbReference type="SAM" id="MobiDB-lite"/>
    </source>
</evidence>
<feature type="transmembrane region" description="Helical" evidence="2">
    <location>
        <begin position="382"/>
        <end position="402"/>
    </location>
</feature>
<sequence length="887" mass="97081">MAKARLHGAQLTRAVPPASHQGSCDNKFDAMSKRSREESRGRDAKMANLSTPVAGLSTPVAGMPEEATPIGRRASFDQELKVSRRTSSDKGPPKTPKSSGAASPVNDAPKEELKVSRRASSEGLPKVPKSSGAASPVSDTPKDKLTESSGFFLCWLCRRKFDSNEKFDLHVGFLDMAGSFKGDHVSSCGMTAFIGCSMCFTVDFIRKDGTYQSTTFAVAIGGGFRSRRDVQELEALARAHLQSLEVGLDVRLKARRHESGSYRNHCMDICDCVGVLCHVLLLALSHLHAASTYPGCTGTGDLWAPALLAGVCLARNHPGMPPISWPRGFNMAFVVGFGAAKLPAMRLQTSAFFFQYRLSILLWMLFLSMILTGLAGLLPSHFLQISAFFWSCFVSSFLYGGIVTYLEGRRSTEILLASISASLVFAGTVSRASADVLLRMGCPARFMPLLLGAGAFLVAAFLLVLTARAPPPNRADVAARSARTPMSPRKQWEFVRDNLFGVVATIGIWACMAGLRSFRDFYTQKIFSAALNGTPTSKVYVLADVPGAVLSFVFLVMMSWVHNSQRALFLMLLTNVAGLLVMAGCTYLFRLAVLDGMDWILLYSAAFYAAYSVLNAPLNERIFAVTRAEGTCSFLIYASDFFGYVVTVGLLMYQSFGPLAGTSNNVVLDLFVSMLYVLTALMTLLAGGSMCYFWRDKYGRRHLHNAVPHEQRLANYQLADLDEFPSIGGLAGERTERRRQAPTVPRGSLRPSTRNDEKRFRKAARQEAELQEEKMELPETEGHTDTEVWEDIHEAVLFEMFDDAKAVEEALLRFAGSSHQAARALEALLARPDTKTVEGEDDLDYDCADQEAGDGWEAEIEAGDEEMWCAFCGEAIDEADENAGIAE</sequence>
<keyword evidence="2" id="KW-0812">Transmembrane</keyword>
<dbReference type="CDD" id="cd06174">
    <property type="entry name" value="MFS"/>
    <property type="match status" value="1"/>
</dbReference>
<feature type="transmembrane region" description="Helical" evidence="2">
    <location>
        <begin position="568"/>
        <end position="590"/>
    </location>
</feature>
<gene>
    <name evidence="3" type="ORF">C1SCF055_LOCUS6679</name>
</gene>
<feature type="transmembrane region" description="Helical" evidence="2">
    <location>
        <begin position="499"/>
        <end position="519"/>
    </location>
</feature>
<dbReference type="Pfam" id="PF18943">
    <property type="entry name" value="DUF5690"/>
    <property type="match status" value="1"/>
</dbReference>